<dbReference type="EMBL" id="KZ678395">
    <property type="protein sequence ID" value="PSR97077.1"/>
    <property type="molecule type" value="Genomic_DNA"/>
</dbReference>
<organism evidence="2 3">
    <name type="scientific">Coniella lustricola</name>
    <dbReference type="NCBI Taxonomy" id="2025994"/>
    <lineage>
        <taxon>Eukaryota</taxon>
        <taxon>Fungi</taxon>
        <taxon>Dikarya</taxon>
        <taxon>Ascomycota</taxon>
        <taxon>Pezizomycotina</taxon>
        <taxon>Sordariomycetes</taxon>
        <taxon>Sordariomycetidae</taxon>
        <taxon>Diaporthales</taxon>
        <taxon>Schizoparmaceae</taxon>
        <taxon>Coniella</taxon>
    </lineage>
</organism>
<dbReference type="OrthoDB" id="3938544at2759"/>
<gene>
    <name evidence="2" type="ORF">BD289DRAFT_426958</name>
</gene>
<dbReference type="Proteomes" id="UP000241462">
    <property type="component" value="Unassembled WGS sequence"/>
</dbReference>
<proteinExistence type="predicted"/>
<keyword evidence="3" id="KW-1185">Reference proteome</keyword>
<name>A0A2T3AFZ3_9PEZI</name>
<accession>A0A2T3AFZ3</accession>
<sequence>MSDEALDSGLFAISLSESESESEQTQQSSAAPSRDRTGQTEEEFQAVKASYVAKVENGEIARTILLHLPLPLSAQKVTKQEAQEILHAVEELYFYKRYEEAVAFISMVLPSEGQGQGEGENEGENGDVLQVPAQKGLGLDEEVKSVLRRYKEMCVARMGP</sequence>
<evidence type="ECO:0000256" key="1">
    <source>
        <dbReference type="SAM" id="MobiDB-lite"/>
    </source>
</evidence>
<reference evidence="2 3" key="1">
    <citation type="journal article" date="2018" name="Mycol. Prog.">
        <title>Coniella lustricola, a new species from submerged detritus.</title>
        <authorList>
            <person name="Raudabaugh D.B."/>
            <person name="Iturriaga T."/>
            <person name="Carver A."/>
            <person name="Mondo S."/>
            <person name="Pangilinan J."/>
            <person name="Lipzen A."/>
            <person name="He G."/>
            <person name="Amirebrahimi M."/>
            <person name="Grigoriev I.V."/>
            <person name="Miller A.N."/>
        </authorList>
    </citation>
    <scope>NUCLEOTIDE SEQUENCE [LARGE SCALE GENOMIC DNA]</scope>
    <source>
        <strain evidence="2 3">B22-T-1</strain>
    </source>
</reference>
<dbReference type="InParanoid" id="A0A2T3AFZ3"/>
<dbReference type="AlphaFoldDB" id="A0A2T3AFZ3"/>
<evidence type="ECO:0000313" key="3">
    <source>
        <dbReference type="Proteomes" id="UP000241462"/>
    </source>
</evidence>
<evidence type="ECO:0000313" key="2">
    <source>
        <dbReference type="EMBL" id="PSR97077.1"/>
    </source>
</evidence>
<protein>
    <submittedName>
        <fullName evidence="2">Uncharacterized protein</fullName>
    </submittedName>
</protein>
<feature type="region of interest" description="Disordered" evidence="1">
    <location>
        <begin position="15"/>
        <end position="43"/>
    </location>
</feature>